<dbReference type="PANTHER" id="PTHR13806:SF46">
    <property type="entry name" value="FLOTILLIN-1-RELATED"/>
    <property type="match status" value="1"/>
</dbReference>
<feature type="domain" description="Flotillin C-terminal" evidence="2">
    <location>
        <begin position="183"/>
        <end position="287"/>
    </location>
</feature>
<dbReference type="GO" id="GO:0045807">
    <property type="term" value="P:positive regulation of endocytosis"/>
    <property type="evidence" value="ECO:0007669"/>
    <property type="project" value="TreeGrafter"/>
</dbReference>
<evidence type="ECO:0000313" key="3">
    <source>
        <dbReference type="EMBL" id="ROT69788.1"/>
    </source>
</evidence>
<comment type="similarity">
    <text evidence="1">Belongs to the band 7/mec-2 family. Flotillin subfamily.</text>
</comment>
<dbReference type="InterPro" id="IPR031905">
    <property type="entry name" value="Flotillin_C"/>
</dbReference>
<dbReference type="GO" id="GO:2000049">
    <property type="term" value="P:positive regulation of cell-cell adhesion mediated by cadherin"/>
    <property type="evidence" value="ECO:0007669"/>
    <property type="project" value="TreeGrafter"/>
</dbReference>
<dbReference type="Proteomes" id="UP000283509">
    <property type="component" value="Unassembled WGS sequence"/>
</dbReference>
<protein>
    <submittedName>
        <fullName evidence="3">Flotillin-1</fullName>
    </submittedName>
</protein>
<dbReference type="GO" id="GO:0002020">
    <property type="term" value="F:protease binding"/>
    <property type="evidence" value="ECO:0007669"/>
    <property type="project" value="TreeGrafter"/>
</dbReference>
<sequence length="296" mass="32953">MSVEDIYKNRKLFNSRVFEVASKDLCNLGLQGYLKALGMSRTAEVQRDARIGEALAQQESQIQKALALEELMKAKYANDTLVAQANRDFEQQKAAYDQEVMTKKAEADLAYELQSCKIKQKIKEEQMEIVVVERQGRINVEEQEIQRTEKRLEATVKQPAEAEKFRLETIAAAQRKKTVLEAEAKAESKHLQGEAEAFAIEAKAKAKAASMHYQAEAYKEFQNAAVLDLYLKAIPQIVGSVSSSLSNVKSVKMVSSGGSEVGAQKLTEEVMNISNNIPEMVKTMTGVDLRKSVRAA</sequence>
<dbReference type="GO" id="GO:0072659">
    <property type="term" value="P:protein localization to plasma membrane"/>
    <property type="evidence" value="ECO:0007669"/>
    <property type="project" value="TreeGrafter"/>
</dbReference>
<evidence type="ECO:0000256" key="1">
    <source>
        <dbReference type="RuleBase" id="RU366054"/>
    </source>
</evidence>
<dbReference type="AlphaFoldDB" id="A0A423T0H6"/>
<dbReference type="GO" id="GO:0002090">
    <property type="term" value="P:regulation of receptor internalization"/>
    <property type="evidence" value="ECO:0007669"/>
    <property type="project" value="TreeGrafter"/>
</dbReference>
<dbReference type="STRING" id="6689.A0A423T0H6"/>
<dbReference type="GO" id="GO:0016600">
    <property type="term" value="C:flotillin complex"/>
    <property type="evidence" value="ECO:0007669"/>
    <property type="project" value="TreeGrafter"/>
</dbReference>
<dbReference type="SUPFAM" id="SSF117892">
    <property type="entry name" value="Band 7/SPFH domain"/>
    <property type="match status" value="1"/>
</dbReference>
<dbReference type="Pfam" id="PF15975">
    <property type="entry name" value="Flot"/>
    <property type="match status" value="1"/>
</dbReference>
<keyword evidence="4" id="KW-1185">Reference proteome</keyword>
<dbReference type="InterPro" id="IPR036013">
    <property type="entry name" value="Band_7/SPFH_dom_sf"/>
</dbReference>
<comment type="caution">
    <text evidence="3">The sequence shown here is derived from an EMBL/GenBank/DDBJ whole genome shotgun (WGS) entry which is preliminary data.</text>
</comment>
<gene>
    <name evidence="3" type="ORF">C7M84_012003</name>
</gene>
<evidence type="ECO:0000259" key="2">
    <source>
        <dbReference type="Pfam" id="PF15975"/>
    </source>
</evidence>
<dbReference type="InterPro" id="IPR027705">
    <property type="entry name" value="Flotillin_fam"/>
</dbReference>
<proteinExistence type="inferred from homology"/>
<dbReference type="GO" id="GO:0070528">
    <property type="term" value="P:protein kinase C signaling"/>
    <property type="evidence" value="ECO:0007669"/>
    <property type="project" value="TreeGrafter"/>
</dbReference>
<evidence type="ECO:0000313" key="4">
    <source>
        <dbReference type="Proteomes" id="UP000283509"/>
    </source>
</evidence>
<accession>A0A423T0H6</accession>
<dbReference type="OrthoDB" id="6080404at2759"/>
<dbReference type="PANTHER" id="PTHR13806">
    <property type="entry name" value="FLOTILLIN-RELATED"/>
    <property type="match status" value="1"/>
</dbReference>
<dbReference type="EMBL" id="QCYY01002519">
    <property type="protein sequence ID" value="ROT69788.1"/>
    <property type="molecule type" value="Genomic_DNA"/>
</dbReference>
<dbReference type="GO" id="GO:0031410">
    <property type="term" value="C:cytoplasmic vesicle"/>
    <property type="evidence" value="ECO:0007669"/>
    <property type="project" value="TreeGrafter"/>
</dbReference>
<organism evidence="3 4">
    <name type="scientific">Penaeus vannamei</name>
    <name type="common">Whiteleg shrimp</name>
    <name type="synonym">Litopenaeus vannamei</name>
    <dbReference type="NCBI Taxonomy" id="6689"/>
    <lineage>
        <taxon>Eukaryota</taxon>
        <taxon>Metazoa</taxon>
        <taxon>Ecdysozoa</taxon>
        <taxon>Arthropoda</taxon>
        <taxon>Crustacea</taxon>
        <taxon>Multicrustacea</taxon>
        <taxon>Malacostraca</taxon>
        <taxon>Eumalacostraca</taxon>
        <taxon>Eucarida</taxon>
        <taxon>Decapoda</taxon>
        <taxon>Dendrobranchiata</taxon>
        <taxon>Penaeoidea</taxon>
        <taxon>Penaeidae</taxon>
        <taxon>Penaeus</taxon>
    </lineage>
</organism>
<name>A0A423T0H6_PENVA</name>
<reference evidence="3 4" key="1">
    <citation type="submission" date="2018-04" db="EMBL/GenBank/DDBJ databases">
        <authorList>
            <person name="Zhang X."/>
            <person name="Yuan J."/>
            <person name="Li F."/>
            <person name="Xiang J."/>
        </authorList>
    </citation>
    <scope>NUCLEOTIDE SEQUENCE [LARGE SCALE GENOMIC DNA]</scope>
    <source>
        <tissue evidence="3">Muscle</tissue>
    </source>
</reference>
<dbReference type="GO" id="GO:1901890">
    <property type="term" value="P:positive regulation of cell junction assembly"/>
    <property type="evidence" value="ECO:0007669"/>
    <property type="project" value="TreeGrafter"/>
</dbReference>
<reference evidence="3 4" key="2">
    <citation type="submission" date="2019-01" db="EMBL/GenBank/DDBJ databases">
        <title>The decoding of complex shrimp genome reveals the adaptation for benthos swimmer, frequently molting mechanism and breeding impact on genome.</title>
        <authorList>
            <person name="Sun Y."/>
            <person name="Gao Y."/>
            <person name="Yu Y."/>
        </authorList>
    </citation>
    <scope>NUCLEOTIDE SEQUENCE [LARGE SCALE GENOMIC DNA]</scope>
    <source>
        <tissue evidence="3">Muscle</tissue>
    </source>
</reference>